<dbReference type="AlphaFoldDB" id="F8PCK4"/>
<sequence>MFCLYTNYHPTKYHDMQLPESVKAACESIKEGPAGWYIDSVSSHWGWDSEEYQWPEELLVSFLQLHLHTLLNFEGLESG</sequence>
<dbReference type="KEGG" id="sla:SERLADRAFT_403075"/>
<dbReference type="GeneID" id="18812218"/>
<accession>F8PCK4</accession>
<gene>
    <name evidence="1" type="ORF">SERLADRAFT_403075</name>
</gene>
<protein>
    <submittedName>
        <fullName evidence="1">Uncharacterized protein</fullName>
    </submittedName>
</protein>
<organism>
    <name type="scientific">Serpula lacrymans var. lacrymans (strain S7.9)</name>
    <name type="common">Dry rot fungus</name>
    <dbReference type="NCBI Taxonomy" id="578457"/>
    <lineage>
        <taxon>Eukaryota</taxon>
        <taxon>Fungi</taxon>
        <taxon>Dikarya</taxon>
        <taxon>Basidiomycota</taxon>
        <taxon>Agaricomycotina</taxon>
        <taxon>Agaricomycetes</taxon>
        <taxon>Agaricomycetidae</taxon>
        <taxon>Boletales</taxon>
        <taxon>Coniophorineae</taxon>
        <taxon>Serpulaceae</taxon>
        <taxon>Serpula</taxon>
    </lineage>
</organism>
<proteinExistence type="predicted"/>
<dbReference type="HOGENOM" id="CLU_2607491_0_0_1"/>
<dbReference type="RefSeq" id="XP_007324180.1">
    <property type="nucleotide sequence ID" value="XM_007324118.1"/>
</dbReference>
<reference evidence="1" key="1">
    <citation type="submission" date="2011-04" db="EMBL/GenBank/DDBJ databases">
        <title>Evolution of plant cell wall degrading machinery underlies the functional diversity of forest fungi.</title>
        <authorList>
            <consortium name="US DOE Joint Genome Institute (JGI-PGF)"/>
            <person name="Eastwood D.C."/>
            <person name="Floudas D."/>
            <person name="Binder M."/>
            <person name="Majcherczyk A."/>
            <person name="Schneider P."/>
            <person name="Aerts A."/>
            <person name="Asiegbu F.O."/>
            <person name="Baker S.E."/>
            <person name="Barry K."/>
            <person name="Bendiksby M."/>
            <person name="Blumentritt M."/>
            <person name="Coutinho P.M."/>
            <person name="Cullen D."/>
            <person name="Cullen D."/>
            <person name="Gathman A."/>
            <person name="Goodell B."/>
            <person name="Henrissat B."/>
            <person name="Ihrmark K."/>
            <person name="Kauserud H."/>
            <person name="Kohler A."/>
            <person name="LaButti K."/>
            <person name="Lapidus A."/>
            <person name="Lavin J.L."/>
            <person name="Lee Y.-H."/>
            <person name="Lindquist E."/>
            <person name="Lilly W."/>
            <person name="Lucas S."/>
            <person name="Morin E."/>
            <person name="Murat C."/>
            <person name="Oguiza J.A."/>
            <person name="Park J."/>
            <person name="Pisabarro A.G."/>
            <person name="Riley R."/>
            <person name="Rosling A."/>
            <person name="Salamov A."/>
            <person name="Schmidt O."/>
            <person name="Schmutz J."/>
            <person name="Skrede I."/>
            <person name="Stenlid J."/>
            <person name="Wiebenga A."/>
            <person name="Xie X."/>
            <person name="Kues U."/>
            <person name="Hibbett D.S."/>
            <person name="Hoffmeister D."/>
            <person name="Hogberg N."/>
            <person name="Martin F."/>
            <person name="Grigoriev I.V."/>
            <person name="Watkinson S.C."/>
        </authorList>
    </citation>
    <scope>NUCLEOTIDE SEQUENCE</scope>
    <source>
        <strain evidence="1">S7.9</strain>
    </source>
</reference>
<evidence type="ECO:0000313" key="1">
    <source>
        <dbReference type="EMBL" id="EGO18956.1"/>
    </source>
</evidence>
<dbReference type="Proteomes" id="UP000008064">
    <property type="component" value="Unassembled WGS sequence"/>
</dbReference>
<dbReference type="EMBL" id="GL945445">
    <property type="protein sequence ID" value="EGO18956.1"/>
    <property type="molecule type" value="Genomic_DNA"/>
</dbReference>
<name>F8PCK4_SERL9</name>